<gene>
    <name evidence="13" type="primary">trpB_2</name>
    <name evidence="11" type="synonym">trpB</name>
    <name evidence="13" type="ORF">GCM10023173_16060</name>
</gene>
<evidence type="ECO:0000256" key="6">
    <source>
        <dbReference type="ARBA" id="ARBA00022822"/>
    </source>
</evidence>
<evidence type="ECO:0000256" key="9">
    <source>
        <dbReference type="ARBA" id="ARBA00023239"/>
    </source>
</evidence>
<sequence>MSKYQVDSRGYYGPFGGAYIPEMLYPNVEELQKNYLQIMEDPSFKEEFEQLLKDYVGRPSPLYHAKRLSERYGANIYLKREDLNHTGAHKINNTIGQILLAKRLGKKRIIAETGAGQHGVATATVCALMGLECVVYMGEIDIKRQAPNVARMKMMGATVVPATSGSKTLKDATNEALRDWINNPVDTHYIIGSVVGPHPYPDMVARFQSIISAETRKQLLEKTGKETPDIVMACVGGGSNAAGMFYHFLDDEQVKIIAVEAAGLGVHSGKSAATTVLGKEGVLHGSRQIVMQTDDGQVIEPYSISAGLDYPGIGPQHAWLFKSGRGEYVSATDDEAMQAGLRLTQLEGIIPAIESSHALAHLEKMEFTGGETVVICLSGRGDKDLDNYMKYFGL</sequence>
<comment type="pathway">
    <text evidence="2 11">Amino-acid biosynthesis; L-tryptophan biosynthesis; L-tryptophan from chorismate: step 5/5.</text>
</comment>
<dbReference type="Pfam" id="PF00291">
    <property type="entry name" value="PALP"/>
    <property type="match status" value="1"/>
</dbReference>
<reference evidence="14" key="1">
    <citation type="journal article" date="2019" name="Int. J. Syst. Evol. Microbiol.">
        <title>The Global Catalogue of Microorganisms (GCM) 10K type strain sequencing project: providing services to taxonomists for standard genome sequencing and annotation.</title>
        <authorList>
            <consortium name="The Broad Institute Genomics Platform"/>
            <consortium name="The Broad Institute Genome Sequencing Center for Infectious Disease"/>
            <person name="Wu L."/>
            <person name="Ma J."/>
        </authorList>
    </citation>
    <scope>NUCLEOTIDE SEQUENCE [LARGE SCALE GENOMIC DNA]</scope>
    <source>
        <strain evidence="14">JCM 17858</strain>
    </source>
</reference>
<dbReference type="Proteomes" id="UP001500394">
    <property type="component" value="Unassembled WGS sequence"/>
</dbReference>
<evidence type="ECO:0000256" key="7">
    <source>
        <dbReference type="ARBA" id="ARBA00022898"/>
    </source>
</evidence>
<dbReference type="InterPro" id="IPR006653">
    <property type="entry name" value="Trp_synth_b_CS"/>
</dbReference>
<keyword evidence="6 11" id="KW-0822">Tryptophan biosynthesis</keyword>
<comment type="caution">
    <text evidence="13">The sequence shown here is derived from an EMBL/GenBank/DDBJ whole genome shotgun (WGS) entry which is preliminary data.</text>
</comment>
<organism evidence="13 14">
    <name type="scientific">Sphingobacterium thermophilum</name>
    <dbReference type="NCBI Taxonomy" id="768534"/>
    <lineage>
        <taxon>Bacteria</taxon>
        <taxon>Pseudomonadati</taxon>
        <taxon>Bacteroidota</taxon>
        <taxon>Sphingobacteriia</taxon>
        <taxon>Sphingobacteriales</taxon>
        <taxon>Sphingobacteriaceae</taxon>
        <taxon>Sphingobacterium</taxon>
    </lineage>
</organism>
<dbReference type="CDD" id="cd06446">
    <property type="entry name" value="Trp-synth_B"/>
    <property type="match status" value="1"/>
</dbReference>
<evidence type="ECO:0000256" key="8">
    <source>
        <dbReference type="ARBA" id="ARBA00023141"/>
    </source>
</evidence>
<accession>A0ABP8R324</accession>
<feature type="modified residue" description="N6-(pyridoxal phosphate)lysine" evidence="11">
    <location>
        <position position="90"/>
    </location>
</feature>
<keyword evidence="8 11" id="KW-0057">Aromatic amino acid biosynthesis</keyword>
<evidence type="ECO:0000259" key="12">
    <source>
        <dbReference type="Pfam" id="PF00291"/>
    </source>
</evidence>
<dbReference type="Gene3D" id="3.40.50.1100">
    <property type="match status" value="2"/>
</dbReference>
<comment type="function">
    <text evidence="11">The beta subunit is responsible for the synthesis of L-tryptophan from indole and L-serine.</text>
</comment>
<evidence type="ECO:0000256" key="4">
    <source>
        <dbReference type="ARBA" id="ARBA00011270"/>
    </source>
</evidence>
<dbReference type="PANTHER" id="PTHR48077:SF3">
    <property type="entry name" value="TRYPTOPHAN SYNTHASE"/>
    <property type="match status" value="1"/>
</dbReference>
<keyword evidence="7 11" id="KW-0663">Pyridoxal phosphate</keyword>
<keyword evidence="9 11" id="KW-0456">Lyase</keyword>
<evidence type="ECO:0000256" key="5">
    <source>
        <dbReference type="ARBA" id="ARBA00022605"/>
    </source>
</evidence>
<comment type="similarity">
    <text evidence="3 11">Belongs to the TrpB family.</text>
</comment>
<evidence type="ECO:0000256" key="10">
    <source>
        <dbReference type="ARBA" id="ARBA00049047"/>
    </source>
</evidence>
<comment type="subunit">
    <text evidence="4 11">Tetramer of two alpha and two beta chains.</text>
</comment>
<dbReference type="InterPro" id="IPR001926">
    <property type="entry name" value="TrpB-like_PALP"/>
</dbReference>
<dbReference type="InterPro" id="IPR036052">
    <property type="entry name" value="TrpB-like_PALP_sf"/>
</dbReference>
<evidence type="ECO:0000313" key="14">
    <source>
        <dbReference type="Proteomes" id="UP001500394"/>
    </source>
</evidence>
<dbReference type="InterPro" id="IPR023026">
    <property type="entry name" value="Trp_synth_beta/beta-like"/>
</dbReference>
<proteinExistence type="inferred from homology"/>
<dbReference type="EC" id="4.2.1.20" evidence="11"/>
<dbReference type="SUPFAM" id="SSF53686">
    <property type="entry name" value="Tryptophan synthase beta subunit-like PLP-dependent enzymes"/>
    <property type="match status" value="1"/>
</dbReference>
<dbReference type="RefSeq" id="WP_345067169.1">
    <property type="nucleotide sequence ID" value="NZ_BAABGR010000015.1"/>
</dbReference>
<evidence type="ECO:0000256" key="3">
    <source>
        <dbReference type="ARBA" id="ARBA00009982"/>
    </source>
</evidence>
<evidence type="ECO:0000256" key="11">
    <source>
        <dbReference type="HAMAP-Rule" id="MF_00133"/>
    </source>
</evidence>
<feature type="domain" description="Tryptophan synthase beta chain-like PALP" evidence="12">
    <location>
        <begin position="57"/>
        <end position="379"/>
    </location>
</feature>
<evidence type="ECO:0000313" key="13">
    <source>
        <dbReference type="EMBL" id="GAA4516551.1"/>
    </source>
</evidence>
<dbReference type="InterPro" id="IPR006654">
    <property type="entry name" value="Trp_synth_beta"/>
</dbReference>
<evidence type="ECO:0000256" key="1">
    <source>
        <dbReference type="ARBA" id="ARBA00001933"/>
    </source>
</evidence>
<dbReference type="NCBIfam" id="TIGR00263">
    <property type="entry name" value="trpB"/>
    <property type="match status" value="1"/>
</dbReference>
<dbReference type="HAMAP" id="MF_00133">
    <property type="entry name" value="Trp_synth_beta"/>
    <property type="match status" value="1"/>
</dbReference>
<name>A0ABP8R324_9SPHI</name>
<comment type="catalytic activity">
    <reaction evidence="10 11">
        <text>(1S,2R)-1-C-(indol-3-yl)glycerol 3-phosphate + L-serine = D-glyceraldehyde 3-phosphate + L-tryptophan + H2O</text>
        <dbReference type="Rhea" id="RHEA:10532"/>
        <dbReference type="ChEBI" id="CHEBI:15377"/>
        <dbReference type="ChEBI" id="CHEBI:33384"/>
        <dbReference type="ChEBI" id="CHEBI:57912"/>
        <dbReference type="ChEBI" id="CHEBI:58866"/>
        <dbReference type="ChEBI" id="CHEBI:59776"/>
        <dbReference type="EC" id="4.2.1.20"/>
    </reaction>
</comment>
<dbReference type="PIRSF" id="PIRSF001413">
    <property type="entry name" value="Trp_syn_beta"/>
    <property type="match status" value="1"/>
</dbReference>
<comment type="cofactor">
    <cofactor evidence="1 11">
        <name>pyridoxal 5'-phosphate</name>
        <dbReference type="ChEBI" id="CHEBI:597326"/>
    </cofactor>
</comment>
<dbReference type="PANTHER" id="PTHR48077">
    <property type="entry name" value="TRYPTOPHAN SYNTHASE-RELATED"/>
    <property type="match status" value="1"/>
</dbReference>
<keyword evidence="5 11" id="KW-0028">Amino-acid biosynthesis</keyword>
<evidence type="ECO:0000256" key="2">
    <source>
        <dbReference type="ARBA" id="ARBA00004733"/>
    </source>
</evidence>
<protein>
    <recommendedName>
        <fullName evidence="11">Tryptophan synthase beta chain</fullName>
        <ecNumber evidence="11">4.2.1.20</ecNumber>
    </recommendedName>
</protein>
<dbReference type="EMBL" id="BAABGR010000015">
    <property type="protein sequence ID" value="GAA4516551.1"/>
    <property type="molecule type" value="Genomic_DNA"/>
</dbReference>
<dbReference type="PROSITE" id="PS00168">
    <property type="entry name" value="TRP_SYNTHASE_BETA"/>
    <property type="match status" value="1"/>
</dbReference>
<keyword evidence="14" id="KW-1185">Reference proteome</keyword>